<comment type="caution">
    <text evidence="2">The sequence shown here is derived from an EMBL/GenBank/DDBJ whole genome shotgun (WGS) entry which is preliminary data.</text>
</comment>
<gene>
    <name evidence="2" type="ORF">JI741_28285</name>
</gene>
<protein>
    <submittedName>
        <fullName evidence="2">DUF4249 domain-containing protein</fullName>
    </submittedName>
</protein>
<proteinExistence type="predicted"/>
<accession>A0ABS1L2J1</accession>
<evidence type="ECO:0000313" key="3">
    <source>
        <dbReference type="Proteomes" id="UP000613030"/>
    </source>
</evidence>
<organism evidence="2 3">
    <name type="scientific">Chryseolinea lacunae</name>
    <dbReference type="NCBI Taxonomy" id="2801331"/>
    <lineage>
        <taxon>Bacteria</taxon>
        <taxon>Pseudomonadati</taxon>
        <taxon>Bacteroidota</taxon>
        <taxon>Cytophagia</taxon>
        <taxon>Cytophagales</taxon>
        <taxon>Fulvivirgaceae</taxon>
        <taxon>Chryseolinea</taxon>
    </lineage>
</organism>
<dbReference type="RefSeq" id="WP_202015435.1">
    <property type="nucleotide sequence ID" value="NZ_JAERRB010000014.1"/>
</dbReference>
<feature type="chain" id="PRO_5047212102" evidence="1">
    <location>
        <begin position="33"/>
        <end position="383"/>
    </location>
</feature>
<feature type="signal peptide" evidence="1">
    <location>
        <begin position="1"/>
        <end position="32"/>
    </location>
</feature>
<dbReference type="InterPro" id="IPR025345">
    <property type="entry name" value="DUF4249"/>
</dbReference>
<name>A0ABS1L2J1_9BACT</name>
<sequence length="383" mass="42873">MTMLTRYCFRLRSLFVCSLVGLFATGCLEPYAPPAIENTVDLFVVDGFLNQTDASISVRLSHAVALDDGGKPPVEAQAVVQLEEKDGNTILLYGDGTGNYTAAGLSINPEHQYRLHIRTMLGKEYYSDYVDVNPTPDIDSVTWRPSASSITLYTNTHDDSGKSRYYLWRYTETFQYRSPYEPGYRMTGGKPDYIAEVDRVGTCWTTKNSTSILVGSSERLSSDVIRDFPLTVIAAGGDKLSVRYSILVEQRTLSKDAYTFWTELQKTTESLGGLFDPLPSQVVGNVHSNDLSEPVLGYFSAGQQKSERLFISFYELPDYLQIYPRVTCQIDSIPLNRLQQYGEGTYFISPYGVPSTIGYTISSSFCMDCRVKGGVTKKPDFWK</sequence>
<reference evidence="2 3" key="1">
    <citation type="submission" date="2021-01" db="EMBL/GenBank/DDBJ databases">
        <title>Chryseolinea sp. Jin1 Genome sequencing and assembly.</title>
        <authorList>
            <person name="Kim I."/>
        </authorList>
    </citation>
    <scope>NUCLEOTIDE SEQUENCE [LARGE SCALE GENOMIC DNA]</scope>
    <source>
        <strain evidence="2 3">Jin1</strain>
    </source>
</reference>
<dbReference type="PROSITE" id="PS51257">
    <property type="entry name" value="PROKAR_LIPOPROTEIN"/>
    <property type="match status" value="1"/>
</dbReference>
<dbReference type="Proteomes" id="UP000613030">
    <property type="component" value="Unassembled WGS sequence"/>
</dbReference>
<keyword evidence="1" id="KW-0732">Signal</keyword>
<dbReference type="Pfam" id="PF14054">
    <property type="entry name" value="DUF4249"/>
    <property type="match status" value="1"/>
</dbReference>
<dbReference type="EMBL" id="JAERRB010000014">
    <property type="protein sequence ID" value="MBL0745162.1"/>
    <property type="molecule type" value="Genomic_DNA"/>
</dbReference>
<evidence type="ECO:0000256" key="1">
    <source>
        <dbReference type="SAM" id="SignalP"/>
    </source>
</evidence>
<evidence type="ECO:0000313" key="2">
    <source>
        <dbReference type="EMBL" id="MBL0745162.1"/>
    </source>
</evidence>
<keyword evidence="3" id="KW-1185">Reference proteome</keyword>